<name>A0ABS8ZBC1_9PSEU</name>
<feature type="region of interest" description="Disordered" evidence="1">
    <location>
        <begin position="45"/>
        <end position="68"/>
    </location>
</feature>
<keyword evidence="3" id="KW-1185">Reference proteome</keyword>
<dbReference type="Proteomes" id="UP001521150">
    <property type="component" value="Unassembled WGS sequence"/>
</dbReference>
<evidence type="ECO:0000313" key="2">
    <source>
        <dbReference type="EMBL" id="MCE7003986.1"/>
    </source>
</evidence>
<comment type="caution">
    <text evidence="2">The sequence shown here is derived from an EMBL/GenBank/DDBJ whole genome shotgun (WGS) entry which is preliminary data.</text>
</comment>
<gene>
    <name evidence="2" type="ORF">LWC34_14265</name>
</gene>
<accession>A0ABS8ZBC1</accession>
<feature type="compositionally biased region" description="Polar residues" evidence="1">
    <location>
        <begin position="54"/>
        <end position="68"/>
    </location>
</feature>
<dbReference type="RefSeq" id="WP_233725529.1">
    <property type="nucleotide sequence ID" value="NZ_JAJVCN010000001.1"/>
</dbReference>
<protein>
    <submittedName>
        <fullName evidence="2">Uncharacterized protein</fullName>
    </submittedName>
</protein>
<evidence type="ECO:0000256" key="1">
    <source>
        <dbReference type="SAM" id="MobiDB-lite"/>
    </source>
</evidence>
<reference evidence="2 3" key="1">
    <citation type="submission" date="2021-12" db="EMBL/GenBank/DDBJ databases">
        <title>Genome sequence of Kibdelosporangium philippinense ATCC 49844.</title>
        <authorList>
            <person name="Fedorov E.A."/>
            <person name="Omeragic M."/>
            <person name="Shalygina K.F."/>
            <person name="Maclea K.S."/>
        </authorList>
    </citation>
    <scope>NUCLEOTIDE SEQUENCE [LARGE SCALE GENOMIC DNA]</scope>
    <source>
        <strain evidence="2 3">ATCC 49844</strain>
    </source>
</reference>
<proteinExistence type="predicted"/>
<sequence>MTSADTRDMSMAHTMFRREFAALPALVRTVAVGDTERADVVAEHMAPWREHASSQHSTARTSQTSWTM</sequence>
<organism evidence="2 3">
    <name type="scientific">Kibdelosporangium philippinense</name>
    <dbReference type="NCBI Taxonomy" id="211113"/>
    <lineage>
        <taxon>Bacteria</taxon>
        <taxon>Bacillati</taxon>
        <taxon>Actinomycetota</taxon>
        <taxon>Actinomycetes</taxon>
        <taxon>Pseudonocardiales</taxon>
        <taxon>Pseudonocardiaceae</taxon>
        <taxon>Kibdelosporangium</taxon>
    </lineage>
</organism>
<evidence type="ECO:0000313" key="3">
    <source>
        <dbReference type="Proteomes" id="UP001521150"/>
    </source>
</evidence>
<dbReference type="EMBL" id="JAJVCN010000001">
    <property type="protein sequence ID" value="MCE7003986.1"/>
    <property type="molecule type" value="Genomic_DNA"/>
</dbReference>